<evidence type="ECO:0000313" key="3">
    <source>
        <dbReference type="Proteomes" id="UP000019805"/>
    </source>
</evidence>
<keyword evidence="3" id="KW-1185">Reference proteome</keyword>
<reference evidence="2 3" key="1">
    <citation type="journal article" date="2014" name="BMC Microbiol.">
        <title>The oxygen-independent metabolism of cyclic monoterpenes in Castellaniella defragrans 65Phen.</title>
        <authorList>
            <person name="Petasch J."/>
            <person name="Disch E.M."/>
            <person name="Markert S."/>
            <person name="Becher D."/>
            <person name="Schweder T."/>
            <person name="Huttel B."/>
            <person name="Reinhardt R."/>
            <person name="Harder J."/>
        </authorList>
    </citation>
    <scope>NUCLEOTIDE SEQUENCE [LARGE SCALE GENOMIC DNA]</scope>
    <source>
        <strain evidence="2">65Phen</strain>
    </source>
</reference>
<feature type="compositionally biased region" description="Polar residues" evidence="1">
    <location>
        <begin position="46"/>
        <end position="56"/>
    </location>
</feature>
<dbReference type="KEGG" id="cdn:BN940_10756"/>
<name>W8X4U2_CASD6</name>
<sequence length="735" mass="82701">MPSPPARMTAFTVRSFESAPSSRTWMPSSEGETGAKPARRLHAESIRSQAAPQSHEQALEPSTFLPTHSLRRSTGVLGTTRHGTHQTMEAISLAHQANAWRAEPGGRPRARIGIRLPHNAVSNQFTLLLRGLADHHEKIEAFAITKLREFEENRAWYEQALDGQRLIHYSDLEHDLLSCLDAVILPESNHDIYGEFPEDVIKIGLPHGVDIPLRNTVIGYGGGYCFDYILGIRQETRPDRTRFEGLFPRALRNHALDSICEIPFGFPKLDEFIREVTAQEQRQPRAIVYHLSSLALENPGSLKLIEPTLKRLLDNFPAHRIVFRPIMSDRDHAIVVACRELGSSYGNFHFSDADSYIPDYAAATAMVCHRAYRLHLFGLATGRPTFLCHPEGEPAVSDDPTVVVCPESRLIDELRAYVDRTPSVVPVSERMDHCRKAGIHNPGASIAYLASAIDDILRGKARPDWRRHRLDPEVHPDPALKTHLAVQLASARPANMAFLALAAKQPENPEALLFIADSYARADFMPSYYYPMALHHFRTLADRKDLSSFLKNRMARWWEYRGRHILDDMLQASKSSGIALPGEILSLQKDWSHTNHPDDGEARDETAFIKFETLVDLRTPKLVHHAGPLVLYGARNLARDFLTHRHAGNRNILAIADPDPRMQGQNLAGHAIQAPDTLPENDVPILICSYDYLPDAFRDIRQSLGPDRTMYAICKDRMIADLLPLLDTLQLPFND</sequence>
<accession>W8X4U2</accession>
<dbReference type="STRING" id="1437824.BN940_10756"/>
<dbReference type="Proteomes" id="UP000019805">
    <property type="component" value="Chromosome"/>
</dbReference>
<feature type="region of interest" description="Disordered" evidence="1">
    <location>
        <begin position="15"/>
        <end position="70"/>
    </location>
</feature>
<evidence type="ECO:0000313" key="2">
    <source>
        <dbReference type="EMBL" id="CDM24611.1"/>
    </source>
</evidence>
<dbReference type="EMBL" id="HG916765">
    <property type="protein sequence ID" value="CDM24611.1"/>
    <property type="molecule type" value="Genomic_DNA"/>
</dbReference>
<dbReference type="HOGENOM" id="CLU_433233_0_0_4"/>
<dbReference type="AlphaFoldDB" id="W8X4U2"/>
<feature type="compositionally biased region" description="Polar residues" evidence="1">
    <location>
        <begin position="18"/>
        <end position="31"/>
    </location>
</feature>
<organism evidence="2 3">
    <name type="scientific">Castellaniella defragrans (strain DSM 12143 / CCUG 39792 / 65Phen)</name>
    <name type="common">Alcaligenes defragrans</name>
    <dbReference type="NCBI Taxonomy" id="1437824"/>
    <lineage>
        <taxon>Bacteria</taxon>
        <taxon>Pseudomonadati</taxon>
        <taxon>Pseudomonadota</taxon>
        <taxon>Betaproteobacteria</taxon>
        <taxon>Burkholderiales</taxon>
        <taxon>Alcaligenaceae</taxon>
        <taxon>Castellaniella</taxon>
    </lineage>
</organism>
<gene>
    <name evidence="2" type="ORF">BN940_10756</name>
</gene>
<protein>
    <submittedName>
        <fullName evidence="2">Uncharacterized protein</fullName>
    </submittedName>
</protein>
<evidence type="ECO:0000256" key="1">
    <source>
        <dbReference type="SAM" id="MobiDB-lite"/>
    </source>
</evidence>
<proteinExistence type="predicted"/>